<evidence type="ECO:0000256" key="2">
    <source>
        <dbReference type="ARBA" id="ARBA00023242"/>
    </source>
</evidence>
<dbReference type="Pfam" id="PF00170">
    <property type="entry name" value="bZIP_1"/>
    <property type="match status" value="1"/>
</dbReference>
<dbReference type="RefSeq" id="XP_047778935.1">
    <property type="nucleotide sequence ID" value="XM_047923776.1"/>
</dbReference>
<dbReference type="SUPFAM" id="SSF57959">
    <property type="entry name" value="Leucine zipper domain"/>
    <property type="match status" value="1"/>
</dbReference>
<feature type="compositionally biased region" description="Low complexity" evidence="3">
    <location>
        <begin position="128"/>
        <end position="138"/>
    </location>
</feature>
<feature type="compositionally biased region" description="Low complexity" evidence="3">
    <location>
        <begin position="384"/>
        <end position="411"/>
    </location>
</feature>
<dbReference type="CDD" id="cd14688">
    <property type="entry name" value="bZIP_YAP"/>
    <property type="match status" value="1"/>
</dbReference>
<dbReference type="PROSITE" id="PS50217">
    <property type="entry name" value="BZIP"/>
    <property type="match status" value="1"/>
</dbReference>
<proteinExistence type="predicted"/>
<keyword evidence="6" id="KW-1185">Reference proteome</keyword>
<dbReference type="PANTHER" id="PTHR40621:SF6">
    <property type="entry name" value="AP-1-LIKE TRANSCRIPTION FACTOR YAP1-RELATED"/>
    <property type="match status" value="1"/>
</dbReference>
<evidence type="ECO:0000313" key="6">
    <source>
        <dbReference type="Proteomes" id="UP000814176"/>
    </source>
</evidence>
<dbReference type="PROSITE" id="PS00036">
    <property type="entry name" value="BZIP_BASIC"/>
    <property type="match status" value="1"/>
</dbReference>
<feature type="compositionally biased region" description="Low complexity" evidence="3">
    <location>
        <begin position="336"/>
        <end position="351"/>
    </location>
</feature>
<dbReference type="GeneID" id="72004508"/>
<accession>A0ABQ8KFZ7</accession>
<dbReference type="InterPro" id="IPR050936">
    <property type="entry name" value="AP-1-like"/>
</dbReference>
<dbReference type="InterPro" id="IPR004827">
    <property type="entry name" value="bZIP"/>
</dbReference>
<dbReference type="PANTHER" id="PTHR40621">
    <property type="entry name" value="TRANSCRIPTION FACTOR KAPC-RELATED"/>
    <property type="match status" value="1"/>
</dbReference>
<organism evidence="5 6">
    <name type="scientific">Rhodofomes roseus</name>
    <dbReference type="NCBI Taxonomy" id="34475"/>
    <lineage>
        <taxon>Eukaryota</taxon>
        <taxon>Fungi</taxon>
        <taxon>Dikarya</taxon>
        <taxon>Basidiomycota</taxon>
        <taxon>Agaricomycotina</taxon>
        <taxon>Agaricomycetes</taxon>
        <taxon>Polyporales</taxon>
        <taxon>Rhodofomes</taxon>
    </lineage>
</organism>
<comment type="subcellular location">
    <subcellularLocation>
        <location evidence="1">Nucleus</location>
    </subcellularLocation>
</comment>
<dbReference type="Gene3D" id="1.20.5.170">
    <property type="match status" value="1"/>
</dbReference>
<gene>
    <name evidence="5" type="ORF">C8Q71DRAFT_759270</name>
</gene>
<evidence type="ECO:0000256" key="3">
    <source>
        <dbReference type="SAM" id="MobiDB-lite"/>
    </source>
</evidence>
<comment type="caution">
    <text evidence="5">The sequence shown here is derived from an EMBL/GenBank/DDBJ whole genome shotgun (WGS) entry which is preliminary data.</text>
</comment>
<evidence type="ECO:0000313" key="5">
    <source>
        <dbReference type="EMBL" id="KAH9836697.1"/>
    </source>
</evidence>
<dbReference type="Proteomes" id="UP000814176">
    <property type="component" value="Unassembled WGS sequence"/>
</dbReference>
<feature type="compositionally biased region" description="Polar residues" evidence="3">
    <location>
        <begin position="84"/>
        <end position="101"/>
    </location>
</feature>
<evidence type="ECO:0000256" key="1">
    <source>
        <dbReference type="ARBA" id="ARBA00004123"/>
    </source>
</evidence>
<reference evidence="5 6" key="1">
    <citation type="journal article" date="2021" name="Environ. Microbiol.">
        <title>Gene family expansions and transcriptome signatures uncover fungal adaptations to wood decay.</title>
        <authorList>
            <person name="Hage H."/>
            <person name="Miyauchi S."/>
            <person name="Viragh M."/>
            <person name="Drula E."/>
            <person name="Min B."/>
            <person name="Chaduli D."/>
            <person name="Navarro D."/>
            <person name="Favel A."/>
            <person name="Norest M."/>
            <person name="Lesage-Meessen L."/>
            <person name="Balint B."/>
            <person name="Merenyi Z."/>
            <person name="de Eugenio L."/>
            <person name="Morin E."/>
            <person name="Martinez A.T."/>
            <person name="Baldrian P."/>
            <person name="Stursova M."/>
            <person name="Martinez M.J."/>
            <person name="Novotny C."/>
            <person name="Magnuson J.K."/>
            <person name="Spatafora J.W."/>
            <person name="Maurice S."/>
            <person name="Pangilinan J."/>
            <person name="Andreopoulos W."/>
            <person name="LaButti K."/>
            <person name="Hundley H."/>
            <person name="Na H."/>
            <person name="Kuo A."/>
            <person name="Barry K."/>
            <person name="Lipzen A."/>
            <person name="Henrissat B."/>
            <person name="Riley R."/>
            <person name="Ahrendt S."/>
            <person name="Nagy L.G."/>
            <person name="Grigoriev I.V."/>
            <person name="Martin F."/>
            <person name="Rosso M.N."/>
        </authorList>
    </citation>
    <scope>NUCLEOTIDE SEQUENCE [LARGE SCALE GENOMIC DNA]</scope>
    <source>
        <strain evidence="5 6">CIRM-BRFM 1785</strain>
    </source>
</reference>
<feature type="domain" description="BZIP" evidence="4">
    <location>
        <begin position="153"/>
        <end position="216"/>
    </location>
</feature>
<evidence type="ECO:0000259" key="4">
    <source>
        <dbReference type="PROSITE" id="PS50217"/>
    </source>
</evidence>
<protein>
    <recommendedName>
        <fullName evidence="4">BZIP domain-containing protein</fullName>
    </recommendedName>
</protein>
<feature type="region of interest" description="Disordered" evidence="3">
    <location>
        <begin position="384"/>
        <end position="422"/>
    </location>
</feature>
<sequence length="728" mass="78010">MDPFGGVQSFWDLSSQPSTFSALPDDDFLAFLEKQFPSSVGNNGLTTFDGITAPEVVDPQSLTRYPISGASPPSSDSSPSPPSVNTEHSPSRRQSGSFNTPEQEEQGLKRKASSESVSGEPSHKNQHTSSANKKSSTAARRKSTGNAGQGRDDARLLKRKEQNRAAQRAFRERKEKHVKDLEDKVAELEAKNQTTESENENLRDLLSRLQNENMMLKQAAFTFSVPRDNAPNMANGIPASGSMPQSFNFASPGAGSSRTQTAPAMNFNSLISFDPNAMNDEPTATEGAMNMDFGFGQPHCSYKTIAANPMFMSFAEPSPYDSPPSSNGGQSGNGSYGSSSFSSPFDHWSPPAGDSNGLDQLFGGNYLGTTNGVDFNALLKSPPSSISPVSHFRSPSSSSPGSSSSAASPGSNGHKTEQCPKTKEDMAKHIVEQGNSAFAQCEMPMAPFLRKAVADETGGPMIMCKGSSFPPTEKSDKNVEVLTAWRSITSNPQFKVSNVRMCYYDPRGLADTVRAVGSGHQRALFGVHKQGAVRRDEGRARAAGRAPHHRDARGEAASEAVDVRACARRACTSQGTPRCCRPARACVPASPRCFKWSFGSKSDCWVGSWSREGGLVWCRSRRCEDSTRGLARRIRSAAPLRSALSVSSLSLVVGAAVGRLPAGPAPGHVVSCIVLIHVVLSLIVSLSHRLTVSSITTTTLLLTVRRIAPLARRLYTVHGNLCSSVRLV</sequence>
<dbReference type="InterPro" id="IPR046347">
    <property type="entry name" value="bZIP_sf"/>
</dbReference>
<keyword evidence="2" id="KW-0539">Nucleus</keyword>
<feature type="region of interest" description="Disordered" evidence="3">
    <location>
        <begin position="57"/>
        <end position="179"/>
    </location>
</feature>
<feature type="region of interest" description="Disordered" evidence="3">
    <location>
        <begin position="318"/>
        <end position="356"/>
    </location>
</feature>
<feature type="region of interest" description="Disordered" evidence="3">
    <location>
        <begin position="535"/>
        <end position="554"/>
    </location>
</feature>
<dbReference type="SMART" id="SM00338">
    <property type="entry name" value="BRLZ"/>
    <property type="match status" value="1"/>
</dbReference>
<name>A0ABQ8KFZ7_9APHY</name>
<feature type="compositionally biased region" description="Basic and acidic residues" evidence="3">
    <location>
        <begin position="150"/>
        <end position="179"/>
    </location>
</feature>
<dbReference type="EMBL" id="JADCUA010000010">
    <property type="protein sequence ID" value="KAH9836697.1"/>
    <property type="molecule type" value="Genomic_DNA"/>
</dbReference>